<dbReference type="Proteomes" id="UP001301442">
    <property type="component" value="Chromosome"/>
</dbReference>
<protein>
    <submittedName>
        <fullName evidence="1">Uncharacterized protein</fullName>
    </submittedName>
</protein>
<sequence length="45" mass="4681">MATNAALLSGKNEQKKPPFNATFCEGVDALFSLMVSTTAGVTDTC</sequence>
<accession>A0ABZ0GKW1</accession>
<evidence type="ECO:0000313" key="1">
    <source>
        <dbReference type="EMBL" id="WOH36013.1"/>
    </source>
</evidence>
<reference evidence="1 2" key="1">
    <citation type="submission" date="2023-09" db="EMBL/GenBank/DDBJ databases">
        <authorList>
            <person name="Qi X."/>
        </authorList>
    </citation>
    <scope>NUCLEOTIDE SEQUENCE [LARGE SCALE GENOMIC DNA]</scope>
    <source>
        <strain evidence="1 2">S1-1</strain>
    </source>
</reference>
<organism evidence="1 2">
    <name type="scientific">Thalassotalea fonticola</name>
    <dbReference type="NCBI Taxonomy" id="3065649"/>
    <lineage>
        <taxon>Bacteria</taxon>
        <taxon>Pseudomonadati</taxon>
        <taxon>Pseudomonadota</taxon>
        <taxon>Gammaproteobacteria</taxon>
        <taxon>Alteromonadales</taxon>
        <taxon>Colwelliaceae</taxon>
        <taxon>Thalassotalea</taxon>
    </lineage>
</organism>
<gene>
    <name evidence="1" type="ORF">RI844_11585</name>
</gene>
<keyword evidence="2" id="KW-1185">Reference proteome</keyword>
<dbReference type="RefSeq" id="WP_348394827.1">
    <property type="nucleotide sequence ID" value="NZ_CP136600.1"/>
</dbReference>
<proteinExistence type="predicted"/>
<name>A0ABZ0GKW1_9GAMM</name>
<evidence type="ECO:0000313" key="2">
    <source>
        <dbReference type="Proteomes" id="UP001301442"/>
    </source>
</evidence>
<dbReference type="EMBL" id="CP136600">
    <property type="protein sequence ID" value="WOH36013.1"/>
    <property type="molecule type" value="Genomic_DNA"/>
</dbReference>